<dbReference type="Proteomes" id="UP000230391">
    <property type="component" value="Unassembled WGS sequence"/>
</dbReference>
<dbReference type="EMBL" id="PFRD01000050">
    <property type="protein sequence ID" value="PJC56283.1"/>
    <property type="molecule type" value="Genomic_DNA"/>
</dbReference>
<reference evidence="2" key="1">
    <citation type="submission" date="2017-09" db="EMBL/GenBank/DDBJ databases">
        <title>Depth-based differentiation of microbial function through sediment-hosted aquifers and enrichment of novel symbionts in the deep terrestrial subsurface.</title>
        <authorList>
            <person name="Probst A.J."/>
            <person name="Ladd B."/>
            <person name="Jarett J.K."/>
            <person name="Geller-Mcgrath D.E."/>
            <person name="Sieber C.M.K."/>
            <person name="Emerson J.B."/>
            <person name="Anantharaman K."/>
            <person name="Thomas B.C."/>
            <person name="Malmstrom R."/>
            <person name="Stieglmeier M."/>
            <person name="Klingl A."/>
            <person name="Woyke T."/>
            <person name="Ryan C.M."/>
            <person name="Banfield J.F."/>
        </authorList>
    </citation>
    <scope>NUCLEOTIDE SEQUENCE [LARGE SCALE GENOMIC DNA]</scope>
</reference>
<sequence>MAITGIKLIMPVVMMVGMQVVGCYTKQIISHLQYRPRFVPPMPNNVPMVALWAVQVQIANSSALPLQAIHLLMSLMLLK</sequence>
<name>A0A2M8FF89_9BACT</name>
<accession>A0A2M8FF89</accession>
<proteinExistence type="predicted"/>
<dbReference type="AlphaFoldDB" id="A0A2M8FF89"/>
<comment type="caution">
    <text evidence="1">The sequence shown here is derived from an EMBL/GenBank/DDBJ whole genome shotgun (WGS) entry which is preliminary data.</text>
</comment>
<evidence type="ECO:0000313" key="1">
    <source>
        <dbReference type="EMBL" id="PJC56283.1"/>
    </source>
</evidence>
<organism evidence="1 2">
    <name type="scientific">Candidatus Kaiserbacteria bacterium CG_4_9_14_0_2_um_filter_41_32</name>
    <dbReference type="NCBI Taxonomy" id="1974601"/>
    <lineage>
        <taxon>Bacteria</taxon>
        <taxon>Candidatus Kaiseribacteriota</taxon>
    </lineage>
</organism>
<protein>
    <submittedName>
        <fullName evidence="1">Uncharacterized protein</fullName>
    </submittedName>
</protein>
<evidence type="ECO:0000313" key="2">
    <source>
        <dbReference type="Proteomes" id="UP000230391"/>
    </source>
</evidence>
<gene>
    <name evidence="1" type="ORF">CO026_01135</name>
</gene>